<feature type="compositionally biased region" description="Acidic residues" evidence="1">
    <location>
        <begin position="144"/>
        <end position="153"/>
    </location>
</feature>
<dbReference type="Proteomes" id="UP000027586">
    <property type="component" value="Unassembled WGS sequence"/>
</dbReference>
<dbReference type="PROSITE" id="PS50096">
    <property type="entry name" value="IQ"/>
    <property type="match status" value="1"/>
</dbReference>
<feature type="compositionally biased region" description="Polar residues" evidence="1">
    <location>
        <begin position="602"/>
        <end position="613"/>
    </location>
</feature>
<gene>
    <name evidence="2" type="ORF">LCOR_00887.1</name>
</gene>
<dbReference type="AlphaFoldDB" id="A0A068RG42"/>
<dbReference type="EMBL" id="CBTN010000002">
    <property type="protein sequence ID" value="CDH49128.1"/>
    <property type="molecule type" value="Genomic_DNA"/>
</dbReference>
<name>A0A068RG42_9FUNG</name>
<accession>A0A068RG42</accession>
<evidence type="ECO:0000313" key="3">
    <source>
        <dbReference type="Proteomes" id="UP000027586"/>
    </source>
</evidence>
<feature type="compositionally biased region" description="Low complexity" evidence="1">
    <location>
        <begin position="556"/>
        <end position="587"/>
    </location>
</feature>
<keyword evidence="3" id="KW-1185">Reference proteome</keyword>
<dbReference type="CDD" id="cd23767">
    <property type="entry name" value="IQCD"/>
    <property type="match status" value="1"/>
</dbReference>
<dbReference type="VEuPathDB" id="FungiDB:LCOR_00887.1"/>
<dbReference type="InterPro" id="IPR000048">
    <property type="entry name" value="IQ_motif_EF-hand-BS"/>
</dbReference>
<comment type="caution">
    <text evidence="2">The sequence shown here is derived from an EMBL/GenBank/DDBJ whole genome shotgun (WGS) entry which is preliminary data.</text>
</comment>
<protein>
    <submittedName>
        <fullName evidence="2">Uncharacterized protein</fullName>
    </submittedName>
</protein>
<sequence length="613" mass="70267">MMTDFNPAPVLLRDAASTVVADDPMMFDKHPCYISDEDCSDTMEVPQNLNPEQVRYEFPPKSRLQELAQYYDNDDCSFFDESSFTTTSTSTAAYNTSVTEQQDYYDDDEEETLMRLNAARRSADYASDHLDRFFHSVSSAWQQDDDDDVMNDDEQQHHRTASMSPLHLPQQQQQQQQHRPREESCDSTDTVKQCRAARDHLSKGIAPSALLGCVQEEGYRSTRANSDDLELPVFRSESALRHSTSSRTASLLHSDNESTASSAVVVMRIRRKPKSPLLAARMVPTQDDDRLTWSDSSDEGYVDEEKPMDSASLFLPLSDHEQHQLQDNEMLRVTAAIKIQAVWRGYHFRQQMKHNTSGGSGLKPTHRLMMDIVKLCGGVHKRQMTRMRQRIDTLEMHLEEETAMRIAFEKAMEDMTVMIDEQHKALYDRIEQEASMRQYYERKMDDTLGRIKPLERQLRQEARDRTELESMMTCVLEQMQDMKREAKAESDARRRLQAELDAARDEIARLKRPNSTTMAERPRSSMMISTTQQQQQRQGLLRAGDTRSVSAMANKTSMTTTTTLRRPTTASTLSTKKTTTTTTTLGTPQRGSSRMEMKKSIIPSTPSLLSRKR</sequence>
<feature type="region of interest" description="Disordered" evidence="1">
    <location>
        <begin position="510"/>
        <end position="613"/>
    </location>
</feature>
<dbReference type="OrthoDB" id="2385347at2759"/>
<dbReference type="STRING" id="1263082.A0A068RG42"/>
<evidence type="ECO:0000256" key="1">
    <source>
        <dbReference type="SAM" id="MobiDB-lite"/>
    </source>
</evidence>
<evidence type="ECO:0000313" key="2">
    <source>
        <dbReference type="EMBL" id="CDH49128.1"/>
    </source>
</evidence>
<dbReference type="Pfam" id="PF00612">
    <property type="entry name" value="IQ"/>
    <property type="match status" value="1"/>
</dbReference>
<organism evidence="2 3">
    <name type="scientific">Lichtheimia corymbifera JMRC:FSU:9682</name>
    <dbReference type="NCBI Taxonomy" id="1263082"/>
    <lineage>
        <taxon>Eukaryota</taxon>
        <taxon>Fungi</taxon>
        <taxon>Fungi incertae sedis</taxon>
        <taxon>Mucoromycota</taxon>
        <taxon>Mucoromycotina</taxon>
        <taxon>Mucoromycetes</taxon>
        <taxon>Mucorales</taxon>
        <taxon>Lichtheimiaceae</taxon>
        <taxon>Lichtheimia</taxon>
    </lineage>
</organism>
<proteinExistence type="predicted"/>
<reference evidence="2" key="1">
    <citation type="submission" date="2013-08" db="EMBL/GenBank/DDBJ databases">
        <title>Gene expansion shapes genome architecture in the human pathogen Lichtheimia corymbifera: an evolutionary genomics analysis in the ancient terrestrial Mucorales (Mucoromycotina).</title>
        <authorList>
            <person name="Schwartze V.U."/>
            <person name="Winter S."/>
            <person name="Shelest E."/>
            <person name="Marcet-Houben M."/>
            <person name="Horn F."/>
            <person name="Wehner S."/>
            <person name="Hoffmann K."/>
            <person name="Riege K."/>
            <person name="Sammeth M."/>
            <person name="Nowrousian M."/>
            <person name="Valiante V."/>
            <person name="Linde J."/>
            <person name="Jacobsen I.D."/>
            <person name="Marz M."/>
            <person name="Brakhage A.A."/>
            <person name="Gabaldon T."/>
            <person name="Bocker S."/>
            <person name="Voigt K."/>
        </authorList>
    </citation>
    <scope>NUCLEOTIDE SEQUENCE [LARGE SCALE GENOMIC DNA]</scope>
    <source>
        <strain evidence="2">FSU 9682</strain>
    </source>
</reference>
<feature type="region of interest" description="Disordered" evidence="1">
    <location>
        <begin position="144"/>
        <end position="190"/>
    </location>
</feature>